<reference evidence="4 5" key="1">
    <citation type="submission" date="2019-07" db="EMBL/GenBank/DDBJ databases">
        <title>Sphingomonas alkalisoli sp. nov., isolated from rhizosphere soil of Suaedae salsa.</title>
        <authorList>
            <person name="Zhang H."/>
            <person name="Xu L."/>
            <person name="Zhang J.-X."/>
            <person name="Sun J.-Q."/>
        </authorList>
    </citation>
    <scope>NUCLEOTIDE SEQUENCE [LARGE SCALE GENOMIC DNA]</scope>
    <source>
        <strain evidence="4 5">XS-10</strain>
    </source>
</reference>
<dbReference type="InterPro" id="IPR023772">
    <property type="entry name" value="DNA-bd_HTH_TetR-type_CS"/>
</dbReference>
<evidence type="ECO:0000313" key="4">
    <source>
        <dbReference type="EMBL" id="QDX26278.1"/>
    </source>
</evidence>
<dbReference type="PROSITE" id="PS01081">
    <property type="entry name" value="HTH_TETR_1"/>
    <property type="match status" value="1"/>
</dbReference>
<proteinExistence type="predicted"/>
<organism evidence="4 5">
    <name type="scientific">Sphingomonas suaedae</name>
    <dbReference type="NCBI Taxonomy" id="2599297"/>
    <lineage>
        <taxon>Bacteria</taxon>
        <taxon>Pseudomonadati</taxon>
        <taxon>Pseudomonadota</taxon>
        <taxon>Alphaproteobacteria</taxon>
        <taxon>Sphingomonadales</taxon>
        <taxon>Sphingomonadaceae</taxon>
        <taxon>Sphingomonas</taxon>
    </lineage>
</organism>
<dbReference type="PANTHER" id="PTHR30055">
    <property type="entry name" value="HTH-TYPE TRANSCRIPTIONAL REGULATOR RUTR"/>
    <property type="match status" value="1"/>
</dbReference>
<dbReference type="InterPro" id="IPR036271">
    <property type="entry name" value="Tet_transcr_reg_TetR-rel_C_sf"/>
</dbReference>
<dbReference type="InterPro" id="IPR050109">
    <property type="entry name" value="HTH-type_TetR-like_transc_reg"/>
</dbReference>
<dbReference type="SUPFAM" id="SSF46689">
    <property type="entry name" value="Homeodomain-like"/>
    <property type="match status" value="1"/>
</dbReference>
<dbReference type="GO" id="GO:0000976">
    <property type="term" value="F:transcription cis-regulatory region binding"/>
    <property type="evidence" value="ECO:0007669"/>
    <property type="project" value="TreeGrafter"/>
</dbReference>
<sequence length="201" mass="22067">MRIVMTSKAEETRTRVLDAAARLFAERGLEAVSIQDIRDASGVSNGSIFHHFGSKNGVALHVYLDERRAYWNHAIAALEAHEGDPIDALAAAVRATLAYQEANPKRHNFMIECASSTWTRAHAAPVQALNAEFTQRFLAWGAPHAMAGRLRPIDPQLVAALVFGPSQWLARSWLTGLTPEPPTHYADRLVELVTSALRPAP</sequence>
<dbReference type="KEGG" id="ssua:FPZ54_09750"/>
<dbReference type="PRINTS" id="PR00455">
    <property type="entry name" value="HTHTETR"/>
</dbReference>
<accession>A0A518RFP7</accession>
<dbReference type="Pfam" id="PF00440">
    <property type="entry name" value="TetR_N"/>
    <property type="match status" value="1"/>
</dbReference>
<dbReference type="PROSITE" id="PS50977">
    <property type="entry name" value="HTH_TETR_2"/>
    <property type="match status" value="1"/>
</dbReference>
<name>A0A518RFP7_9SPHN</name>
<dbReference type="PANTHER" id="PTHR30055:SF187">
    <property type="entry name" value="TRANSCRIPTIONAL REGULATORY PROTEIN"/>
    <property type="match status" value="1"/>
</dbReference>
<protein>
    <submittedName>
        <fullName evidence="4">TetR/AcrR family transcriptional regulator</fullName>
    </submittedName>
</protein>
<keyword evidence="1 2" id="KW-0238">DNA-binding</keyword>
<dbReference type="EMBL" id="CP042239">
    <property type="protein sequence ID" value="QDX26278.1"/>
    <property type="molecule type" value="Genomic_DNA"/>
</dbReference>
<feature type="domain" description="HTH tetR-type" evidence="3">
    <location>
        <begin position="10"/>
        <end position="70"/>
    </location>
</feature>
<evidence type="ECO:0000256" key="1">
    <source>
        <dbReference type="ARBA" id="ARBA00023125"/>
    </source>
</evidence>
<evidence type="ECO:0000256" key="2">
    <source>
        <dbReference type="PROSITE-ProRule" id="PRU00335"/>
    </source>
</evidence>
<dbReference type="OrthoDB" id="9811084at2"/>
<feature type="DNA-binding region" description="H-T-H motif" evidence="2">
    <location>
        <begin position="33"/>
        <end position="52"/>
    </location>
</feature>
<evidence type="ECO:0000259" key="3">
    <source>
        <dbReference type="PROSITE" id="PS50977"/>
    </source>
</evidence>
<dbReference type="GO" id="GO:0003700">
    <property type="term" value="F:DNA-binding transcription factor activity"/>
    <property type="evidence" value="ECO:0007669"/>
    <property type="project" value="TreeGrafter"/>
</dbReference>
<dbReference type="Gene3D" id="1.10.357.10">
    <property type="entry name" value="Tetracycline Repressor, domain 2"/>
    <property type="match status" value="1"/>
</dbReference>
<evidence type="ECO:0000313" key="5">
    <source>
        <dbReference type="Proteomes" id="UP000318055"/>
    </source>
</evidence>
<dbReference type="Proteomes" id="UP000318055">
    <property type="component" value="Chromosome"/>
</dbReference>
<dbReference type="SUPFAM" id="SSF48498">
    <property type="entry name" value="Tetracyclin repressor-like, C-terminal domain"/>
    <property type="match status" value="1"/>
</dbReference>
<gene>
    <name evidence="4" type="ORF">FPZ54_09750</name>
</gene>
<keyword evidence="5" id="KW-1185">Reference proteome</keyword>
<dbReference type="InterPro" id="IPR009057">
    <property type="entry name" value="Homeodomain-like_sf"/>
</dbReference>
<dbReference type="InterPro" id="IPR001647">
    <property type="entry name" value="HTH_TetR"/>
</dbReference>
<dbReference type="AlphaFoldDB" id="A0A518RFP7"/>